<evidence type="ECO:0000256" key="1">
    <source>
        <dbReference type="ARBA" id="ARBA00007374"/>
    </source>
</evidence>
<evidence type="ECO:0000256" key="3">
    <source>
        <dbReference type="ARBA" id="ARBA00022777"/>
    </source>
</evidence>
<dbReference type="GO" id="GO:0005737">
    <property type="term" value="C:cytoplasm"/>
    <property type="evidence" value="ECO:0007669"/>
    <property type="project" value="TreeGrafter"/>
</dbReference>
<dbReference type="InterPro" id="IPR038286">
    <property type="entry name" value="IPK_sf"/>
</dbReference>
<dbReference type="PANTHER" id="PTHR12400:SF21">
    <property type="entry name" value="KINASE"/>
    <property type="match status" value="1"/>
</dbReference>
<evidence type="ECO:0000313" key="5">
    <source>
        <dbReference type="EMBL" id="TMS35329.1"/>
    </source>
</evidence>
<dbReference type="EMBL" id="CM016762">
    <property type="protein sequence ID" value="TMS35329.1"/>
    <property type="molecule type" value="Genomic_DNA"/>
</dbReference>
<proteinExistence type="inferred from homology"/>
<evidence type="ECO:0000313" key="6">
    <source>
        <dbReference type="Proteomes" id="UP000298663"/>
    </source>
</evidence>
<dbReference type="SUPFAM" id="SSF56104">
    <property type="entry name" value="SAICAR synthase-like"/>
    <property type="match status" value="1"/>
</dbReference>
<keyword evidence="3 4" id="KW-0418">Kinase</keyword>
<gene>
    <name evidence="5" type="ORF">L596_002756</name>
</gene>
<dbReference type="PANTHER" id="PTHR12400">
    <property type="entry name" value="INOSITOL POLYPHOSPHATE KINASE"/>
    <property type="match status" value="1"/>
</dbReference>
<dbReference type="Gene3D" id="3.30.470.160">
    <property type="entry name" value="Inositol polyphosphate kinase"/>
    <property type="match status" value="1"/>
</dbReference>
<accession>A0A4U8US08</accession>
<name>A0A4U8US08_STECR</name>
<dbReference type="EC" id="2.7.-.-" evidence="4"/>
<dbReference type="EMBL" id="AZBU02000001">
    <property type="protein sequence ID" value="TMS35329.1"/>
    <property type="molecule type" value="Genomic_DNA"/>
</dbReference>
<dbReference type="GO" id="GO:0032958">
    <property type="term" value="P:inositol phosphate biosynthetic process"/>
    <property type="evidence" value="ECO:0007669"/>
    <property type="project" value="InterPro"/>
</dbReference>
<dbReference type="Proteomes" id="UP000298663">
    <property type="component" value="Chromosome X"/>
</dbReference>
<dbReference type="GO" id="GO:0005634">
    <property type="term" value="C:nucleus"/>
    <property type="evidence" value="ECO:0007669"/>
    <property type="project" value="TreeGrafter"/>
</dbReference>
<sequence length="338" mass="37816">MVHNDLECPAEDSRISQVSTSICDLRPLKDQVGGHASLLSLGSNCVCKPYMREAEFYKRLPAALLPFTAHYYCRISIMKGKNSLPIARFVDSPLTSQEDFLSCVLNPPEVTNLYRNVSTGFTNNANPWSVQCSVKESEKLKNEPEANFIVLENVTSEFDFPCILDLKLGTRQYGDEASPEKKQSQKTKCAKSTSLSLGVRICGLQYYDTRTGVFQCVDKYLGRSLERKGFVELLRQFFQDHKGNFRKSVCIDVVHKIESLFQVLKSQDGLRLFSSSLLIAYDAHQSCEKAPEVRLIDFAHATIPGFQADKAYEGPDDGCLLGLSTLSEVFTKFLQSAA</sequence>
<dbReference type="Pfam" id="PF03770">
    <property type="entry name" value="IPK"/>
    <property type="match status" value="1"/>
</dbReference>
<organism evidence="5 6">
    <name type="scientific">Steinernema carpocapsae</name>
    <name type="common">Entomopathogenic nematode</name>
    <dbReference type="NCBI Taxonomy" id="34508"/>
    <lineage>
        <taxon>Eukaryota</taxon>
        <taxon>Metazoa</taxon>
        <taxon>Ecdysozoa</taxon>
        <taxon>Nematoda</taxon>
        <taxon>Chromadorea</taxon>
        <taxon>Rhabditida</taxon>
        <taxon>Tylenchina</taxon>
        <taxon>Panagrolaimomorpha</taxon>
        <taxon>Strongyloidoidea</taxon>
        <taxon>Steinernematidae</taxon>
        <taxon>Steinernema</taxon>
    </lineage>
</organism>
<evidence type="ECO:0000256" key="4">
    <source>
        <dbReference type="RuleBase" id="RU363090"/>
    </source>
</evidence>
<evidence type="ECO:0000256" key="2">
    <source>
        <dbReference type="ARBA" id="ARBA00022679"/>
    </source>
</evidence>
<comment type="similarity">
    <text evidence="1 4">Belongs to the inositol phosphokinase (IPK) family.</text>
</comment>
<keyword evidence="6" id="KW-1185">Reference proteome</keyword>
<dbReference type="GO" id="GO:0046854">
    <property type="term" value="P:phosphatidylinositol phosphate biosynthetic process"/>
    <property type="evidence" value="ECO:0007669"/>
    <property type="project" value="TreeGrafter"/>
</dbReference>
<reference evidence="5 6" key="2">
    <citation type="journal article" date="2019" name="G3 (Bethesda)">
        <title>Hybrid Assembly of the Genome of the Entomopathogenic Nematode Steinernema carpocapsae Identifies the X-Chromosome.</title>
        <authorList>
            <person name="Serra L."/>
            <person name="Macchietto M."/>
            <person name="Macias-Munoz A."/>
            <person name="McGill C.J."/>
            <person name="Rodriguez I.M."/>
            <person name="Rodriguez B."/>
            <person name="Murad R."/>
            <person name="Mortazavi A."/>
        </authorList>
    </citation>
    <scope>NUCLEOTIDE SEQUENCE [LARGE SCALE GENOMIC DNA]</scope>
    <source>
        <strain evidence="5 6">ALL</strain>
    </source>
</reference>
<dbReference type="STRING" id="34508.A0A4U8US08"/>
<protein>
    <recommendedName>
        <fullName evidence="4">Kinase</fullName>
        <ecNumber evidence="4">2.7.-.-</ecNumber>
    </recommendedName>
</protein>
<dbReference type="GO" id="GO:0000828">
    <property type="term" value="F:inositol hexakisphosphate kinase activity"/>
    <property type="evidence" value="ECO:0007669"/>
    <property type="project" value="TreeGrafter"/>
</dbReference>
<dbReference type="AlphaFoldDB" id="A0A4U8US08"/>
<reference evidence="5 6" key="1">
    <citation type="journal article" date="2015" name="Genome Biol.">
        <title>Comparative genomics of Steinernema reveals deeply conserved gene regulatory networks.</title>
        <authorList>
            <person name="Dillman A.R."/>
            <person name="Macchietto M."/>
            <person name="Porter C.F."/>
            <person name="Rogers A."/>
            <person name="Williams B."/>
            <person name="Antoshechkin I."/>
            <person name="Lee M.M."/>
            <person name="Goodwin Z."/>
            <person name="Lu X."/>
            <person name="Lewis E.E."/>
            <person name="Goodrich-Blair H."/>
            <person name="Stock S.P."/>
            <person name="Adams B.J."/>
            <person name="Sternberg P.W."/>
            <person name="Mortazavi A."/>
        </authorList>
    </citation>
    <scope>NUCLEOTIDE SEQUENCE [LARGE SCALE GENOMIC DNA]</scope>
    <source>
        <strain evidence="5 6">ALL</strain>
    </source>
</reference>
<keyword evidence="2 4" id="KW-0808">Transferase</keyword>
<dbReference type="OrthoDB" id="2573163at2759"/>
<dbReference type="InterPro" id="IPR005522">
    <property type="entry name" value="IPK"/>
</dbReference>
<comment type="caution">
    <text evidence="5">The sequence shown here is derived from an EMBL/GenBank/DDBJ whole genome shotgun (WGS) entry which is preliminary data.</text>
</comment>